<proteinExistence type="predicted"/>
<dbReference type="Gene3D" id="1.10.3110.10">
    <property type="entry name" value="protoporphyrinogen ix oxidase, domain 3"/>
    <property type="match status" value="1"/>
</dbReference>
<dbReference type="PANTHER" id="PTHR42841">
    <property type="entry name" value="AMINE OXIDASE"/>
    <property type="match status" value="1"/>
</dbReference>
<reference evidence="2" key="1">
    <citation type="submission" date="2020-01" db="EMBL/GenBank/DDBJ databases">
        <title>Genome sequence of Kobresia littledalei, the first chromosome-level genome in the family Cyperaceae.</title>
        <authorList>
            <person name="Qu G."/>
        </authorList>
    </citation>
    <scope>NUCLEOTIDE SEQUENCE</scope>
    <source>
        <strain evidence="2">C.B.Clarke</strain>
        <tissue evidence="2">Leaf</tissue>
    </source>
</reference>
<dbReference type="Gene3D" id="3.50.50.60">
    <property type="entry name" value="FAD/NAD(P)-binding domain"/>
    <property type="match status" value="1"/>
</dbReference>
<accession>A0A833QFX1</accession>
<dbReference type="EMBL" id="SWLB01000024">
    <property type="protein sequence ID" value="KAF3322983.1"/>
    <property type="molecule type" value="Genomic_DNA"/>
</dbReference>
<evidence type="ECO:0000259" key="1">
    <source>
        <dbReference type="Pfam" id="PF01593"/>
    </source>
</evidence>
<comment type="caution">
    <text evidence="2">The sequence shown here is derived from an EMBL/GenBank/DDBJ whole genome shotgun (WGS) entry which is preliminary data.</text>
</comment>
<sequence>MHSLFQPPLSLLQKTHALSSTSPILTPATSRAPGPAIIVGGGLAGLAAATHLSSLSVPFLLLEASDSFGGRARTDSHDGFLLDHGFHIFLSSFPECRRLLNFPQLDLQQFYPGALVYESEQFHRIADPFRRPLDSLPSLFNPIGSLPDKLLIGITRLRAATLSDEAILSSDELTIYDYLKSTGFSDSIIEKFLRPFFAGIFFDMKLSTSSRLFQLVFKCLALGNNALPAGGIGSMAQQLVARLPASSLRTNSRVASIGRGTVTLASGEAITTDFGIIVAVEQPEAKKLLPQAFGSNIESGVDSLKTPTRSTVCLYFSADQAPIAEPILILNGSGKGIVNNMFFVTNVAPSYAPKGKVLVSVSLIGLYQDRSDEDLTAEVVQELTGWFGSDVTGSWRHLRTYRIGFAQPDQTPPTNPIGRNSRIDEGLYVCGDHWSWATFDGALLSGRKAAEALVRDRGLVKR</sequence>
<dbReference type="Pfam" id="PF01593">
    <property type="entry name" value="Amino_oxidase"/>
    <property type="match status" value="1"/>
</dbReference>
<dbReference type="GO" id="GO:0050660">
    <property type="term" value="F:flavin adenine dinucleotide binding"/>
    <property type="evidence" value="ECO:0007669"/>
    <property type="project" value="UniProtKB-ARBA"/>
</dbReference>
<organism evidence="2 3">
    <name type="scientific">Carex littledalei</name>
    <dbReference type="NCBI Taxonomy" id="544730"/>
    <lineage>
        <taxon>Eukaryota</taxon>
        <taxon>Viridiplantae</taxon>
        <taxon>Streptophyta</taxon>
        <taxon>Embryophyta</taxon>
        <taxon>Tracheophyta</taxon>
        <taxon>Spermatophyta</taxon>
        <taxon>Magnoliopsida</taxon>
        <taxon>Liliopsida</taxon>
        <taxon>Poales</taxon>
        <taxon>Cyperaceae</taxon>
        <taxon>Cyperoideae</taxon>
        <taxon>Cariceae</taxon>
        <taxon>Carex</taxon>
        <taxon>Carex subgen. Euthyceras</taxon>
    </lineage>
</organism>
<protein>
    <submittedName>
        <fullName evidence="2">Phytoene dehydrogenase</fullName>
    </submittedName>
</protein>
<dbReference type="OrthoDB" id="5046242at2759"/>
<dbReference type="Gene3D" id="3.90.660.20">
    <property type="entry name" value="Protoporphyrinogen oxidase, mitochondrial, domain 2"/>
    <property type="match status" value="1"/>
</dbReference>
<evidence type="ECO:0000313" key="2">
    <source>
        <dbReference type="EMBL" id="KAF3322983.1"/>
    </source>
</evidence>
<feature type="domain" description="Amine oxidase" evidence="1">
    <location>
        <begin position="43"/>
        <end position="453"/>
    </location>
</feature>
<dbReference type="InterPro" id="IPR036188">
    <property type="entry name" value="FAD/NAD-bd_sf"/>
</dbReference>
<keyword evidence="3" id="KW-1185">Reference proteome</keyword>
<gene>
    <name evidence="2" type="ORF">FCM35_KLT12972</name>
</gene>
<dbReference type="GO" id="GO:0016491">
    <property type="term" value="F:oxidoreductase activity"/>
    <property type="evidence" value="ECO:0007669"/>
    <property type="project" value="InterPro"/>
</dbReference>
<dbReference type="SUPFAM" id="SSF51905">
    <property type="entry name" value="FAD/NAD(P)-binding domain"/>
    <property type="match status" value="1"/>
</dbReference>
<dbReference type="Proteomes" id="UP000623129">
    <property type="component" value="Unassembled WGS sequence"/>
</dbReference>
<dbReference type="InterPro" id="IPR002937">
    <property type="entry name" value="Amino_oxidase"/>
</dbReference>
<dbReference type="AlphaFoldDB" id="A0A833QFX1"/>
<name>A0A833QFX1_9POAL</name>
<evidence type="ECO:0000313" key="3">
    <source>
        <dbReference type="Proteomes" id="UP000623129"/>
    </source>
</evidence>